<name>A0A8B8BJR8_CRAVI</name>
<evidence type="ECO:0000313" key="4">
    <source>
        <dbReference type="RefSeq" id="XP_022303595.1"/>
    </source>
</evidence>
<feature type="transmembrane region" description="Helical" evidence="2">
    <location>
        <begin position="175"/>
        <end position="195"/>
    </location>
</feature>
<evidence type="ECO:0000313" key="3">
    <source>
        <dbReference type="Proteomes" id="UP000694844"/>
    </source>
</evidence>
<gene>
    <name evidence="4" type="primary">LOC111111109</name>
</gene>
<sequence>MDRLHQGPKDSPYSISNSLLAPQSYADQLCDRRNMGIMDPGQLQMRPRHRPAHPTNTAESSTQLQRRPRHIPAHPTNTAESSTDEGTETKEELKSFMTKILSESDERKKQNGKLESKIDEVLSEIGKELTTLRESIPKEVLKVFKDDEEKKDGQHDNSKQTSECRRENAAIEDRYCNVFIVWRVVLMAAALVLIVSSTITLNSKSCELETALSTIYLELSSTPCIYSSINEKAYFLLSCGIIFLILNIFLLIAFLFISSQSSSEENHHFCLLLIAFILSVASVVYLSAIIGIIAVELKDETTVDYENLRSSMLVWLKNHFTSDEISSSDKISTGWNNFFIRYECCAVNEVIGTTNDFDNTPWCTISGSCQATSSQIPRTCCKFVTQDTYQNASNDCYALLTPGTFKNNCMSAMKKLGTLNMGLSTFLVCVIVLIFQIIDVSLVLTSFVTALRRE</sequence>
<dbReference type="Proteomes" id="UP000694844">
    <property type="component" value="Chromosome 9"/>
</dbReference>
<proteinExistence type="predicted"/>
<feature type="transmembrane region" description="Helical" evidence="2">
    <location>
        <begin position="423"/>
        <end position="451"/>
    </location>
</feature>
<organism evidence="3 4">
    <name type="scientific">Crassostrea virginica</name>
    <name type="common">Eastern oyster</name>
    <dbReference type="NCBI Taxonomy" id="6565"/>
    <lineage>
        <taxon>Eukaryota</taxon>
        <taxon>Metazoa</taxon>
        <taxon>Spiralia</taxon>
        <taxon>Lophotrochozoa</taxon>
        <taxon>Mollusca</taxon>
        <taxon>Bivalvia</taxon>
        <taxon>Autobranchia</taxon>
        <taxon>Pteriomorphia</taxon>
        <taxon>Ostreida</taxon>
        <taxon>Ostreoidea</taxon>
        <taxon>Ostreidae</taxon>
        <taxon>Crassostrea</taxon>
    </lineage>
</organism>
<reference evidence="4" key="1">
    <citation type="submission" date="2025-08" db="UniProtKB">
        <authorList>
            <consortium name="RefSeq"/>
        </authorList>
    </citation>
    <scope>IDENTIFICATION</scope>
    <source>
        <tissue evidence="4">Whole sample</tissue>
    </source>
</reference>
<dbReference type="KEGG" id="cvn:111111109"/>
<keyword evidence="2" id="KW-0472">Membrane</keyword>
<keyword evidence="2" id="KW-0812">Transmembrane</keyword>
<dbReference type="AlphaFoldDB" id="A0A8B8BJR8"/>
<feature type="transmembrane region" description="Helical" evidence="2">
    <location>
        <begin position="233"/>
        <end position="257"/>
    </location>
</feature>
<feature type="transmembrane region" description="Helical" evidence="2">
    <location>
        <begin position="269"/>
        <end position="295"/>
    </location>
</feature>
<dbReference type="GeneID" id="111111109"/>
<evidence type="ECO:0000256" key="1">
    <source>
        <dbReference type="SAM" id="MobiDB-lite"/>
    </source>
</evidence>
<dbReference type="OrthoDB" id="6133340at2759"/>
<accession>A0A8B8BJR8</accession>
<feature type="compositionally biased region" description="Polar residues" evidence="1">
    <location>
        <begin position="54"/>
        <end position="65"/>
    </location>
</feature>
<dbReference type="RefSeq" id="XP_022303595.1">
    <property type="nucleotide sequence ID" value="XM_022447887.1"/>
</dbReference>
<keyword evidence="3" id="KW-1185">Reference proteome</keyword>
<keyword evidence="2" id="KW-1133">Transmembrane helix</keyword>
<protein>
    <submittedName>
        <fullName evidence="4">Uncharacterized protein LOC111111109 isoform X1</fullName>
    </submittedName>
</protein>
<evidence type="ECO:0000256" key="2">
    <source>
        <dbReference type="SAM" id="Phobius"/>
    </source>
</evidence>
<feature type="region of interest" description="Disordered" evidence="1">
    <location>
        <begin position="37"/>
        <end position="92"/>
    </location>
</feature>